<dbReference type="RefSeq" id="WP_379790091.1">
    <property type="nucleotide sequence ID" value="NZ_JBHSQB010000003.1"/>
</dbReference>
<sequence length="111" mass="12393">MSKLKNYHVLKSSDGWIAKASANIEVRGTTRAEVVKKTTDLAKKEPAATVHIHTSEGTVQYARTYVQGAGQISKTTANFRAAIKNRNNNLHSKHSKRRRKDDTDDNGPLKY</sequence>
<organism evidence="2 3">
    <name type="scientific">Flavobacterium qiangtangense</name>
    <dbReference type="NCBI Taxonomy" id="1442595"/>
    <lineage>
        <taxon>Bacteria</taxon>
        <taxon>Pseudomonadati</taxon>
        <taxon>Bacteroidota</taxon>
        <taxon>Flavobacteriia</taxon>
        <taxon>Flavobacteriales</taxon>
        <taxon>Flavobacteriaceae</taxon>
        <taxon>Flavobacterium</taxon>
    </lineage>
</organism>
<proteinExistence type="predicted"/>
<evidence type="ECO:0000256" key="1">
    <source>
        <dbReference type="SAM" id="MobiDB-lite"/>
    </source>
</evidence>
<feature type="region of interest" description="Disordered" evidence="1">
    <location>
        <begin position="84"/>
        <end position="111"/>
    </location>
</feature>
<gene>
    <name evidence="2" type="ORF">ACFPVY_02325</name>
</gene>
<evidence type="ECO:0000313" key="3">
    <source>
        <dbReference type="Proteomes" id="UP001596287"/>
    </source>
</evidence>
<keyword evidence="3" id="KW-1185">Reference proteome</keyword>
<dbReference type="Proteomes" id="UP001596287">
    <property type="component" value="Unassembled WGS sequence"/>
</dbReference>
<name>A0ABW1PL11_9FLAO</name>
<dbReference type="InterPro" id="IPR018691">
    <property type="entry name" value="DUF2188"/>
</dbReference>
<reference evidence="3" key="1">
    <citation type="journal article" date="2019" name="Int. J. Syst. Evol. Microbiol.">
        <title>The Global Catalogue of Microorganisms (GCM) 10K type strain sequencing project: providing services to taxonomists for standard genome sequencing and annotation.</title>
        <authorList>
            <consortium name="The Broad Institute Genomics Platform"/>
            <consortium name="The Broad Institute Genome Sequencing Center for Infectious Disease"/>
            <person name="Wu L."/>
            <person name="Ma J."/>
        </authorList>
    </citation>
    <scope>NUCLEOTIDE SEQUENCE [LARGE SCALE GENOMIC DNA]</scope>
    <source>
        <strain evidence="3">CCUG 49679</strain>
    </source>
</reference>
<evidence type="ECO:0000313" key="2">
    <source>
        <dbReference type="EMBL" id="MFC6095467.1"/>
    </source>
</evidence>
<dbReference type="EMBL" id="JBHSQB010000003">
    <property type="protein sequence ID" value="MFC6095467.1"/>
    <property type="molecule type" value="Genomic_DNA"/>
</dbReference>
<protein>
    <submittedName>
        <fullName evidence="2">DUF2188 domain-containing protein</fullName>
    </submittedName>
</protein>
<dbReference type="Pfam" id="PF09954">
    <property type="entry name" value="DUF2188"/>
    <property type="match status" value="1"/>
</dbReference>
<comment type="caution">
    <text evidence="2">The sequence shown here is derived from an EMBL/GenBank/DDBJ whole genome shotgun (WGS) entry which is preliminary data.</text>
</comment>
<accession>A0ABW1PL11</accession>